<sequence length="591" mass="60984">MVSPGQAPARHAGHSKNTNAQHGPRRMANLSNLLIAHPEIALFASLALGHLIGSVRLGPLSLGGVCGTLIVALLLGQTGARLTPDLKNIAFALFIFALGFTGGPQFFANVGRGWRYGALSLIEVLTVLALVLGAAWWLRLDAGTAAGLLAGAATESAVIGTASEAISRLGLAAPDITRLQANIATAYSVSYLFGLVTIVLFTSQLAPLLLRVDLRAEALRVWRKLGGDGALADGQWPAAPGLVGRAFRVGAQARVAGATVGELEARHGGNLTIEQVLRGGERLAAHPGFVLAADDVVLVAGRRDAVVAAAPLIGEEVAGDGFGVLYSQRVDVVLTRREADGLTLREVRARAEPDQARGVYVEAVSRMDATIPALPGTKLRRGDVLTLIGAPTDVARGASALGYVVRATQKTDFVYLALGVIAGMAIGRLGVRLGDVSIALGTGGGCLLSGLLFGWLRARTPRFGALPSAAAQILKDFGLATFIAAVGLSAGPDAIRLVREFGLALPLVGIAMVLVPGLLSLWIGRKWLKLDTPMLLGAIAGQQCSTPAISTLVGVTGNATPVIGYTITYAISNVLLPLMGPVVVGLVAKLV</sequence>
<comment type="similarity">
    <text evidence="2">Belongs to the AAE transporter (TC 2.A.81) family.</text>
</comment>
<evidence type="ECO:0000256" key="1">
    <source>
        <dbReference type="ARBA" id="ARBA00004651"/>
    </source>
</evidence>
<feature type="region of interest" description="Disordered" evidence="8">
    <location>
        <begin position="1"/>
        <end position="24"/>
    </location>
</feature>
<dbReference type="InterPro" id="IPR036721">
    <property type="entry name" value="RCK_C_sf"/>
</dbReference>
<accession>A0A0B6RXK1</accession>
<reference evidence="11 12" key="2">
    <citation type="journal article" date="2016" name="Appl. Microbiol. Biotechnol.">
        <title>Mutations improving production and secretion of extracellular lipase by Burkholderia glumae PG1.</title>
        <authorList>
            <person name="Knapp A."/>
            <person name="Voget S."/>
            <person name="Gao R."/>
            <person name="Zaburannyi N."/>
            <person name="Krysciak D."/>
            <person name="Breuer M."/>
            <person name="Hauer B."/>
            <person name="Streit W.R."/>
            <person name="Muller R."/>
            <person name="Daniel R."/>
            <person name="Jaeger K.E."/>
        </authorList>
    </citation>
    <scope>NUCLEOTIDE SEQUENCE [LARGE SCALE GENOMIC DNA]</scope>
    <source>
        <strain evidence="11 12">PG1</strain>
    </source>
</reference>
<evidence type="ECO:0000256" key="2">
    <source>
        <dbReference type="ARBA" id="ARBA00009854"/>
    </source>
</evidence>
<reference evidence="12" key="1">
    <citation type="submission" date="2011-03" db="EMBL/GenBank/DDBJ databases">
        <authorList>
            <person name="Voget S."/>
            <person name="Streit W.R."/>
            <person name="Jaeger K.E."/>
            <person name="Daniel R."/>
        </authorList>
    </citation>
    <scope>NUCLEOTIDE SEQUENCE [LARGE SCALE GENOMIC DNA]</scope>
    <source>
        <strain evidence="12">PG1</strain>
    </source>
</reference>
<proteinExistence type="inferred from homology"/>
<feature type="transmembrane region" description="Helical" evidence="9">
    <location>
        <begin position="437"/>
        <end position="456"/>
    </location>
</feature>
<comment type="subcellular location">
    <subcellularLocation>
        <location evidence="1">Cell membrane</location>
        <topology evidence="1">Multi-pass membrane protein</topology>
    </subcellularLocation>
</comment>
<dbReference type="GO" id="GO:0005886">
    <property type="term" value="C:plasma membrane"/>
    <property type="evidence" value="ECO:0007669"/>
    <property type="project" value="UniProtKB-SubCell"/>
</dbReference>
<feature type="transmembrane region" description="Helical" evidence="9">
    <location>
        <begin position="413"/>
        <end position="431"/>
    </location>
</feature>
<dbReference type="HOGENOM" id="CLU_035023_2_2_4"/>
<dbReference type="SMR" id="A0A0B6RXK1"/>
<keyword evidence="4" id="KW-1003">Cell membrane</keyword>
<evidence type="ECO:0000256" key="8">
    <source>
        <dbReference type="SAM" id="MobiDB-lite"/>
    </source>
</evidence>
<dbReference type="Proteomes" id="UP000031838">
    <property type="component" value="Chromosome 2"/>
</dbReference>
<keyword evidence="5 9" id="KW-0812">Transmembrane</keyword>
<dbReference type="NCBIfam" id="TIGR03802">
    <property type="entry name" value="Asp_Ala_antiprt"/>
    <property type="match status" value="1"/>
</dbReference>
<evidence type="ECO:0000256" key="6">
    <source>
        <dbReference type="ARBA" id="ARBA00022989"/>
    </source>
</evidence>
<feature type="transmembrane region" description="Helical" evidence="9">
    <location>
        <begin position="501"/>
        <end position="523"/>
    </location>
</feature>
<evidence type="ECO:0000256" key="3">
    <source>
        <dbReference type="ARBA" id="ARBA00022448"/>
    </source>
</evidence>
<evidence type="ECO:0000256" key="9">
    <source>
        <dbReference type="SAM" id="Phobius"/>
    </source>
</evidence>
<dbReference type="KEGG" id="bgp:BGL_2c00280"/>
<dbReference type="EMBL" id="CP002581">
    <property type="protein sequence ID" value="AJK48128.1"/>
    <property type="molecule type" value="Genomic_DNA"/>
</dbReference>
<feature type="transmembrane region" description="Helical" evidence="9">
    <location>
        <begin position="88"/>
        <end position="108"/>
    </location>
</feature>
<feature type="transmembrane region" description="Helical" evidence="9">
    <location>
        <begin position="186"/>
        <end position="210"/>
    </location>
</feature>
<feature type="domain" description="RCK C-terminal" evidence="10">
    <location>
        <begin position="322"/>
        <end position="403"/>
    </location>
</feature>
<dbReference type="PANTHER" id="PTHR30445:SF9">
    <property type="match status" value="1"/>
</dbReference>
<keyword evidence="12" id="KW-1185">Reference proteome</keyword>
<evidence type="ECO:0000313" key="12">
    <source>
        <dbReference type="Proteomes" id="UP000031838"/>
    </source>
</evidence>
<keyword evidence="6 9" id="KW-1133">Transmembrane helix</keyword>
<dbReference type="NCBIfam" id="TIGR01625">
    <property type="entry name" value="YidE_YbjL_dupl"/>
    <property type="match status" value="1"/>
</dbReference>
<dbReference type="Pfam" id="PF06826">
    <property type="entry name" value="Asp-Al_Ex"/>
    <property type="match status" value="2"/>
</dbReference>
<dbReference type="InterPro" id="IPR050144">
    <property type="entry name" value="AAE_transporter"/>
</dbReference>
<keyword evidence="3" id="KW-0813">Transport</keyword>
<evidence type="ECO:0000259" key="10">
    <source>
        <dbReference type="PROSITE" id="PS51202"/>
    </source>
</evidence>
<dbReference type="GO" id="GO:0006813">
    <property type="term" value="P:potassium ion transport"/>
    <property type="evidence" value="ECO:0007669"/>
    <property type="project" value="InterPro"/>
</dbReference>
<dbReference type="GO" id="GO:0008324">
    <property type="term" value="F:monoatomic cation transmembrane transporter activity"/>
    <property type="evidence" value="ECO:0007669"/>
    <property type="project" value="InterPro"/>
</dbReference>
<dbReference type="PROSITE" id="PS51202">
    <property type="entry name" value="RCK_C"/>
    <property type="match status" value="2"/>
</dbReference>
<keyword evidence="7 9" id="KW-0472">Membrane</keyword>
<dbReference type="SUPFAM" id="SSF116726">
    <property type="entry name" value="TrkA C-terminal domain-like"/>
    <property type="match status" value="2"/>
</dbReference>
<feature type="transmembrane region" description="Helical" evidence="9">
    <location>
        <begin position="114"/>
        <end position="138"/>
    </location>
</feature>
<feature type="domain" description="RCK C-terminal" evidence="10">
    <location>
        <begin position="232"/>
        <end position="315"/>
    </location>
</feature>
<feature type="transmembrane region" description="Helical" evidence="9">
    <location>
        <begin position="33"/>
        <end position="52"/>
    </location>
</feature>
<dbReference type="InterPro" id="IPR022457">
    <property type="entry name" value="Asp_Ala_antiprt"/>
</dbReference>
<dbReference type="InterPro" id="IPR006037">
    <property type="entry name" value="RCK_C"/>
</dbReference>
<dbReference type="AlphaFoldDB" id="A0A0B6RXK1"/>
<evidence type="ECO:0000256" key="7">
    <source>
        <dbReference type="ARBA" id="ARBA00023136"/>
    </source>
</evidence>
<dbReference type="InterPro" id="IPR006512">
    <property type="entry name" value="YidE_YbjL"/>
</dbReference>
<gene>
    <name evidence="11" type="ORF">BGL_2c00280</name>
</gene>
<feature type="transmembrane region" description="Helical" evidence="9">
    <location>
        <begin position="58"/>
        <end position="76"/>
    </location>
</feature>
<dbReference type="PANTHER" id="PTHR30445">
    <property type="entry name" value="K(+)_H(+) ANTIPORTER SUBUNIT KHTT"/>
    <property type="match status" value="1"/>
</dbReference>
<evidence type="ECO:0000256" key="5">
    <source>
        <dbReference type="ARBA" id="ARBA00022692"/>
    </source>
</evidence>
<evidence type="ECO:0000256" key="4">
    <source>
        <dbReference type="ARBA" id="ARBA00022475"/>
    </source>
</evidence>
<feature type="transmembrane region" description="Helical" evidence="9">
    <location>
        <begin position="567"/>
        <end position="588"/>
    </location>
</feature>
<protein>
    <submittedName>
        <fullName evidence="11">Uncharcterized transporter, AspT/YidE/YbjL antiporter duplication domain protein</fullName>
    </submittedName>
</protein>
<evidence type="ECO:0000313" key="11">
    <source>
        <dbReference type="EMBL" id="AJK48128.1"/>
    </source>
</evidence>
<dbReference type="Pfam" id="PF02080">
    <property type="entry name" value="TrkA_C"/>
    <property type="match status" value="2"/>
</dbReference>
<name>A0A0B6RXK1_BURPL</name>
<organism evidence="11 12">
    <name type="scientific">Burkholderia plantarii</name>
    <dbReference type="NCBI Taxonomy" id="41899"/>
    <lineage>
        <taxon>Bacteria</taxon>
        <taxon>Pseudomonadati</taxon>
        <taxon>Pseudomonadota</taxon>
        <taxon>Betaproteobacteria</taxon>
        <taxon>Burkholderiales</taxon>
        <taxon>Burkholderiaceae</taxon>
        <taxon>Burkholderia</taxon>
    </lineage>
</organism>
<dbReference type="Gene3D" id="3.30.70.1450">
    <property type="entry name" value="Regulator of K+ conductance, C-terminal domain"/>
    <property type="match status" value="1"/>
</dbReference>